<dbReference type="AlphaFoldDB" id="A0AAD8XJM7"/>
<evidence type="ECO:0000256" key="1">
    <source>
        <dbReference type="SAM" id="MobiDB-lite"/>
    </source>
</evidence>
<evidence type="ECO:0000313" key="3">
    <source>
        <dbReference type="Proteomes" id="UP001244207"/>
    </source>
</evidence>
<dbReference type="GeneID" id="85394238"/>
<dbReference type="Proteomes" id="UP001244207">
    <property type="component" value="Unassembled WGS sequence"/>
</dbReference>
<dbReference type="RefSeq" id="XP_060367015.1">
    <property type="nucleotide sequence ID" value="XM_060510339.1"/>
</dbReference>
<name>A0AAD8XJM7_GLOAC</name>
<sequence length="107" mass="11071">MDGLDRTGRRDEIKIKLGAASVAGAAKQIGLQMPTPDEPGSKHAAPLPLEVGSGSTLGSSQGRSNLSCRRVCSVDKGVSENKKMEKKCQTGLMYQVASASARSGLGP</sequence>
<organism evidence="2 3">
    <name type="scientific">Glomerella acutata</name>
    <name type="common">Colletotrichum acutatum</name>
    <dbReference type="NCBI Taxonomy" id="27357"/>
    <lineage>
        <taxon>Eukaryota</taxon>
        <taxon>Fungi</taxon>
        <taxon>Dikarya</taxon>
        <taxon>Ascomycota</taxon>
        <taxon>Pezizomycotina</taxon>
        <taxon>Sordariomycetes</taxon>
        <taxon>Hypocreomycetidae</taxon>
        <taxon>Glomerellales</taxon>
        <taxon>Glomerellaceae</taxon>
        <taxon>Colletotrichum</taxon>
        <taxon>Colletotrichum acutatum species complex</taxon>
    </lineage>
</organism>
<keyword evidence="3" id="KW-1185">Reference proteome</keyword>
<evidence type="ECO:0000313" key="2">
    <source>
        <dbReference type="EMBL" id="KAK1726960.1"/>
    </source>
</evidence>
<accession>A0AAD8XJM7</accession>
<feature type="compositionally biased region" description="Polar residues" evidence="1">
    <location>
        <begin position="53"/>
        <end position="64"/>
    </location>
</feature>
<dbReference type="EMBL" id="JAHMHS010000028">
    <property type="protein sequence ID" value="KAK1726960.1"/>
    <property type="molecule type" value="Genomic_DNA"/>
</dbReference>
<reference evidence="2" key="1">
    <citation type="submission" date="2021-12" db="EMBL/GenBank/DDBJ databases">
        <title>Comparative genomics, transcriptomics and evolutionary studies reveal genomic signatures of adaptation to plant cell wall in hemibiotrophic fungi.</title>
        <authorList>
            <consortium name="DOE Joint Genome Institute"/>
            <person name="Baroncelli R."/>
            <person name="Diaz J.F."/>
            <person name="Benocci T."/>
            <person name="Peng M."/>
            <person name="Battaglia E."/>
            <person name="Haridas S."/>
            <person name="Andreopoulos W."/>
            <person name="Labutti K."/>
            <person name="Pangilinan J."/>
            <person name="Floch G.L."/>
            <person name="Makela M.R."/>
            <person name="Henrissat B."/>
            <person name="Grigoriev I.V."/>
            <person name="Crouch J.A."/>
            <person name="De Vries R.P."/>
            <person name="Sukno S.A."/>
            <person name="Thon M.R."/>
        </authorList>
    </citation>
    <scope>NUCLEOTIDE SEQUENCE</scope>
    <source>
        <strain evidence="2">CBS 112980</strain>
    </source>
</reference>
<comment type="caution">
    <text evidence="2">The sequence shown here is derived from an EMBL/GenBank/DDBJ whole genome shotgun (WGS) entry which is preliminary data.</text>
</comment>
<gene>
    <name evidence="2" type="ORF">BDZ83DRAFT_650036</name>
</gene>
<protein>
    <submittedName>
        <fullName evidence="2">Uncharacterized protein</fullName>
    </submittedName>
</protein>
<feature type="region of interest" description="Disordered" evidence="1">
    <location>
        <begin position="31"/>
        <end position="64"/>
    </location>
</feature>
<proteinExistence type="predicted"/>